<dbReference type="Proteomes" id="UP000198589">
    <property type="component" value="Unassembled WGS sequence"/>
</dbReference>
<keyword evidence="2" id="KW-1185">Reference proteome</keyword>
<evidence type="ECO:0000313" key="1">
    <source>
        <dbReference type="EMBL" id="SFE16246.1"/>
    </source>
</evidence>
<dbReference type="RefSeq" id="WP_092195458.1">
    <property type="nucleotide sequence ID" value="NZ_FOND01000002.1"/>
</dbReference>
<dbReference type="OrthoDB" id="5197212at2"/>
<dbReference type="AlphaFoldDB" id="A0A1I1Y9J6"/>
<sequence>MVLVVLELVVILALLAALAWVLRNSWREGDPAALPARQRAELAAAIEQARWVPAHDEVDGVTRVMVRRAYVALDGRPEVLDERVLETFPAQDPAWEARFTEAMSAARFRCTYLNAEEAG</sequence>
<proteinExistence type="predicted"/>
<organism evidence="1 2">
    <name type="scientific">Blastococcus tunisiensis</name>
    <dbReference type="NCBI Taxonomy" id="1798228"/>
    <lineage>
        <taxon>Bacteria</taxon>
        <taxon>Bacillati</taxon>
        <taxon>Actinomycetota</taxon>
        <taxon>Actinomycetes</taxon>
        <taxon>Geodermatophilales</taxon>
        <taxon>Geodermatophilaceae</taxon>
        <taxon>Blastococcus</taxon>
    </lineage>
</organism>
<accession>A0A1I1Y9J6</accession>
<evidence type="ECO:0000313" key="2">
    <source>
        <dbReference type="Proteomes" id="UP000198589"/>
    </source>
</evidence>
<name>A0A1I1Y9J6_9ACTN</name>
<protein>
    <submittedName>
        <fullName evidence="1">Uncharacterized protein</fullName>
    </submittedName>
</protein>
<reference evidence="2" key="1">
    <citation type="submission" date="2016-10" db="EMBL/GenBank/DDBJ databases">
        <authorList>
            <person name="Varghese N."/>
            <person name="Submissions S."/>
        </authorList>
    </citation>
    <scope>NUCLEOTIDE SEQUENCE [LARGE SCALE GENOMIC DNA]</scope>
    <source>
        <strain evidence="2">DSM 46838</strain>
    </source>
</reference>
<gene>
    <name evidence="1" type="ORF">SAMN05216574_102302</name>
</gene>
<dbReference type="STRING" id="1798228.SAMN05216574_102302"/>
<dbReference type="EMBL" id="FOND01000002">
    <property type="protein sequence ID" value="SFE16246.1"/>
    <property type="molecule type" value="Genomic_DNA"/>
</dbReference>